<evidence type="ECO:0000313" key="11">
    <source>
        <dbReference type="EMBL" id="MRZ05650.1"/>
    </source>
</evidence>
<dbReference type="Proteomes" id="UP000501982">
    <property type="component" value="Chromosome"/>
</dbReference>
<evidence type="ECO:0000313" key="12">
    <source>
        <dbReference type="EMBL" id="MSB73256.1"/>
    </source>
</evidence>
<dbReference type="GO" id="GO:0008408">
    <property type="term" value="F:3'-5' exonuclease activity"/>
    <property type="evidence" value="ECO:0007669"/>
    <property type="project" value="TreeGrafter"/>
</dbReference>
<dbReference type="Proteomes" id="UP000463337">
    <property type="component" value="Unassembled WGS sequence"/>
</dbReference>
<evidence type="ECO:0000313" key="21">
    <source>
        <dbReference type="Proteomes" id="UP000441609"/>
    </source>
</evidence>
<dbReference type="EMBL" id="CP120353">
    <property type="protein sequence ID" value="WET65229.1"/>
    <property type="molecule type" value="Genomic_DNA"/>
</dbReference>
<reference evidence="14 19" key="2">
    <citation type="submission" date="2018-08" db="EMBL/GenBank/DDBJ databases">
        <title>A genome reference for cultivated species of the human gut microbiota.</title>
        <authorList>
            <person name="Zou Y."/>
            <person name="Xue W."/>
            <person name="Luo G."/>
        </authorList>
    </citation>
    <scope>NUCLEOTIDE SEQUENCE [LARGE SCALE GENOMIC DNA]</scope>
    <source>
        <strain evidence="14 19">AM30-4</strain>
    </source>
</reference>
<dbReference type="GO" id="GO:0003676">
    <property type="term" value="F:nucleic acid binding"/>
    <property type="evidence" value="ECO:0007669"/>
    <property type="project" value="InterPro"/>
</dbReference>
<dbReference type="GeneID" id="93521559"/>
<dbReference type="EMBL" id="CYXP01000006">
    <property type="protein sequence ID" value="CUN21646.1"/>
    <property type="molecule type" value="Genomic_DNA"/>
</dbReference>
<dbReference type="Proteomes" id="UP000095591">
    <property type="component" value="Unassembled WGS sequence"/>
</dbReference>
<evidence type="ECO:0000313" key="15">
    <source>
        <dbReference type="EMBL" id="TWV64263.1"/>
    </source>
</evidence>
<evidence type="ECO:0000313" key="9">
    <source>
        <dbReference type="EMBL" id="MRY57737.1"/>
    </source>
</evidence>
<dbReference type="InterPro" id="IPR036397">
    <property type="entry name" value="RNaseH_sf"/>
</dbReference>
<name>A0A173V4U4_PARDI</name>
<dbReference type="Proteomes" id="UP000095332">
    <property type="component" value="Unassembled WGS sequence"/>
</dbReference>
<evidence type="ECO:0000313" key="25">
    <source>
        <dbReference type="Proteomes" id="UP000501982"/>
    </source>
</evidence>
<organism evidence="5 18">
    <name type="scientific">Parabacteroides distasonis</name>
    <dbReference type="NCBI Taxonomy" id="823"/>
    <lineage>
        <taxon>Bacteria</taxon>
        <taxon>Pseudomonadati</taxon>
        <taxon>Bacteroidota</taxon>
        <taxon>Bacteroidia</taxon>
        <taxon>Bacteroidales</taxon>
        <taxon>Tannerellaceae</taxon>
        <taxon>Parabacteroides</taxon>
    </lineage>
</organism>
<evidence type="ECO:0000313" key="8">
    <source>
        <dbReference type="EMBL" id="MDB9139522.1"/>
    </source>
</evidence>
<dbReference type="EMBL" id="WKMX01000004">
    <property type="protein sequence ID" value="MRZ05650.1"/>
    <property type="molecule type" value="Genomic_DNA"/>
</dbReference>
<evidence type="ECO:0000313" key="18">
    <source>
        <dbReference type="Proteomes" id="UP000095591"/>
    </source>
</evidence>
<evidence type="ECO:0000313" key="7">
    <source>
        <dbReference type="EMBL" id="MCB6516812.1"/>
    </source>
</evidence>
<dbReference type="Proteomes" id="UP000450599">
    <property type="component" value="Unassembled WGS sequence"/>
</dbReference>
<dbReference type="InterPro" id="IPR012337">
    <property type="entry name" value="RNaseH-like_sf"/>
</dbReference>
<dbReference type="RefSeq" id="WP_005857406.1">
    <property type="nucleotide sequence ID" value="NZ_AP019729.1"/>
</dbReference>
<reference evidence="8" key="7">
    <citation type="submission" date="2023-01" db="EMBL/GenBank/DDBJ databases">
        <title>Human gut microbiome strain richness.</title>
        <authorList>
            <person name="Chen-Liaw A."/>
        </authorList>
    </citation>
    <scope>NUCLEOTIDE SEQUENCE</scope>
    <source>
        <strain evidence="8">D35st1_E5_D35t1_190705</strain>
    </source>
</reference>
<dbReference type="Proteomes" id="UP001221009">
    <property type="component" value="Chromosome"/>
</dbReference>
<reference evidence="17 18" key="1">
    <citation type="submission" date="2015-09" db="EMBL/GenBank/DDBJ databases">
        <authorList>
            <consortium name="Pathogen Informatics"/>
        </authorList>
    </citation>
    <scope>NUCLEOTIDE SEQUENCE [LARGE SCALE GENOMIC DNA]</scope>
    <source>
        <strain evidence="5 18">2789STDY5608872</strain>
        <strain evidence="6 17">2789STDY5834948</strain>
    </source>
</reference>
<reference evidence="15 20" key="4">
    <citation type="submission" date="2019-07" db="EMBL/GenBank/DDBJ databases">
        <title>Genome sequencing of Parabacteroides distasonis iSURF_7.</title>
        <authorList>
            <person name="Degefu H.N."/>
            <person name="Ruoff K.L."/>
            <person name="Price C.E."/>
            <person name="Valls R.A."/>
            <person name="O'Toole G.A."/>
        </authorList>
    </citation>
    <scope>NUCLEOTIDE SEQUENCE [LARGE SCALE GENOMIC DNA]</scope>
    <source>
        <strain evidence="15 20">CFPLTA003_1B</strain>
    </source>
</reference>
<keyword evidence="2" id="KW-0378">Hydrolase</keyword>
<evidence type="ECO:0000313" key="5">
    <source>
        <dbReference type="EMBL" id="CUN21646.1"/>
    </source>
</evidence>
<dbReference type="PANTHER" id="PTHR30231:SF4">
    <property type="entry name" value="PROTEIN NEN2"/>
    <property type="match status" value="1"/>
</dbReference>
<keyword evidence="3 7" id="KW-0269">Exonuclease</keyword>
<dbReference type="Proteomes" id="UP000441609">
    <property type="component" value="Unassembled WGS sequence"/>
</dbReference>
<dbReference type="OrthoDB" id="9803925at2"/>
<evidence type="ECO:0000313" key="20">
    <source>
        <dbReference type="Proteomes" id="UP000315827"/>
    </source>
</evidence>
<reference evidence="7" key="6">
    <citation type="submission" date="2021-10" db="EMBL/GenBank/DDBJ databases">
        <title>Collection of gut derived symbiotic bacterial strains cultured from healthy donors.</title>
        <authorList>
            <person name="Lin H."/>
            <person name="Littmann E."/>
            <person name="Kohout C."/>
            <person name="Pamer E.G."/>
        </authorList>
    </citation>
    <scope>NUCLEOTIDE SEQUENCE</scope>
    <source>
        <strain evidence="7">DFI.2.94</strain>
    </source>
</reference>
<protein>
    <submittedName>
        <fullName evidence="7">3'-5' exonuclease</fullName>
    </submittedName>
    <submittedName>
        <fullName evidence="5">DNA polymerase III PolC</fullName>
    </submittedName>
</protein>
<dbReference type="Gene3D" id="3.30.420.10">
    <property type="entry name" value="Ribonuclease H-like superfamily/Ribonuclease H"/>
    <property type="match status" value="1"/>
</dbReference>
<dbReference type="OMA" id="TPHAEAY"/>
<dbReference type="SMART" id="SM00479">
    <property type="entry name" value="EXOIII"/>
    <property type="match status" value="1"/>
</dbReference>
<evidence type="ECO:0000256" key="1">
    <source>
        <dbReference type="ARBA" id="ARBA00022722"/>
    </source>
</evidence>
<reference evidence="13 25" key="5">
    <citation type="submission" date="2020-04" db="EMBL/GenBank/DDBJ databases">
        <title>Complete Genomes and Methylome analysis of CBBP consortium that reverse antibiotic-induced susceptibility to vancomycin-resistant Enterococcus faecium infection.</title>
        <authorList>
            <person name="Fomenkov A."/>
            <person name="Zhang Z."/>
            <person name="Pamer E."/>
            <person name="Roberts R.J."/>
        </authorList>
    </citation>
    <scope>NUCLEOTIDE SEQUENCE [LARGE SCALE GENOMIC DNA]</scope>
    <source>
        <strain evidence="25">CBBP</strain>
        <strain evidence="13">CBBP-1</strain>
    </source>
</reference>
<gene>
    <name evidence="14" type="ORF">DW782_01375</name>
    <name evidence="5" type="ORF">ERS852429_02561</name>
    <name evidence="6" type="ORF">ERS852560_01709</name>
    <name evidence="15" type="ORF">FSA05_01195</name>
    <name evidence="11" type="ORF">GKD54_05330</name>
    <name evidence="10" type="ORF">GKD58_16680</name>
    <name evidence="9" type="ORF">GKD59_07390</name>
    <name evidence="12" type="ORF">GKD70_08155</name>
    <name evidence="13" type="ORF">HHO38_06345</name>
    <name evidence="7" type="ORF">LI194_03265</name>
    <name evidence="16" type="ORF">P2T59_04400</name>
    <name evidence="8" type="ORF">PN612_13540</name>
</gene>
<accession>A0A173V4U4</accession>
<evidence type="ECO:0000313" key="17">
    <source>
        <dbReference type="Proteomes" id="UP000095332"/>
    </source>
</evidence>
<dbReference type="AlphaFoldDB" id="A0A173V4U4"/>
<evidence type="ECO:0000313" key="16">
    <source>
        <dbReference type="EMBL" id="WET65229.1"/>
    </source>
</evidence>
<evidence type="ECO:0000313" key="22">
    <source>
        <dbReference type="Proteomes" id="UP000450599"/>
    </source>
</evidence>
<evidence type="ECO:0000313" key="14">
    <source>
        <dbReference type="EMBL" id="RHD77969.1"/>
    </source>
</evidence>
<dbReference type="Proteomes" id="UP000284660">
    <property type="component" value="Unassembled WGS sequence"/>
</dbReference>
<dbReference type="EMBL" id="JAQMPX010000097">
    <property type="protein sequence ID" value="MDB9139522.1"/>
    <property type="molecule type" value="Genomic_DNA"/>
</dbReference>
<sequence length="192" mass="22602">MKLLFFDLETTGIKYWRNGVHQISGEIVIDGVTKESFNFNVCPHPQCEIEEEALRICNVSKEQIQAYPPMREVYVKFVNMLSKYVDKFDKKDKFFLVGYNNASFDNHFLKAFFVQNGDNYFYSWFWVNSIDVMVLSTQHLMRKRHEMTDFKQETVARALGIQIDSAKLHDASYDIQLTKEIYNRISSLSFMG</sequence>
<dbReference type="CDD" id="cd06127">
    <property type="entry name" value="DEDDh"/>
    <property type="match status" value="1"/>
</dbReference>
<reference evidence="21 22" key="3">
    <citation type="journal article" date="2019" name="Nat. Med.">
        <title>A library of human gut bacterial isolates paired with longitudinal multiomics data enables mechanistic microbiome research.</title>
        <authorList>
            <person name="Poyet M."/>
            <person name="Groussin M."/>
            <person name="Gibbons S.M."/>
            <person name="Avila-Pacheco J."/>
            <person name="Jiang X."/>
            <person name="Kearney S.M."/>
            <person name="Perrotta A.R."/>
            <person name="Berdy B."/>
            <person name="Zhao S."/>
            <person name="Lieberman T.D."/>
            <person name="Swanson P.K."/>
            <person name="Smith M."/>
            <person name="Roesemann S."/>
            <person name="Alexander J.E."/>
            <person name="Rich S.A."/>
            <person name="Livny J."/>
            <person name="Vlamakis H."/>
            <person name="Clish C."/>
            <person name="Bullock K."/>
            <person name="Deik A."/>
            <person name="Scott J."/>
            <person name="Pierce K.A."/>
            <person name="Xavier R.J."/>
            <person name="Alm E.J."/>
        </authorList>
    </citation>
    <scope>NUCLEOTIDE SEQUENCE [LARGE SCALE GENOMIC DNA]</scope>
    <source>
        <strain evidence="11 24">BIOML-A10</strain>
        <strain evidence="10 22">BIOML-A11</strain>
        <strain evidence="12 21">BIOML-A20</strain>
        <strain evidence="9 23">BIOML-A41</strain>
    </source>
</reference>
<dbReference type="PANTHER" id="PTHR30231">
    <property type="entry name" value="DNA POLYMERASE III SUBUNIT EPSILON"/>
    <property type="match status" value="1"/>
</dbReference>
<dbReference type="EMBL" id="WKMO01000006">
    <property type="protein sequence ID" value="MSB73256.1"/>
    <property type="molecule type" value="Genomic_DNA"/>
</dbReference>
<reference evidence="16" key="8">
    <citation type="submission" date="2023-03" db="EMBL/GenBank/DDBJ databases">
        <title>Parabacteroides distasonis, a bacteria resistant against UC.</title>
        <authorList>
            <person name="Dai W."/>
        </authorList>
    </citation>
    <scope>NUCLEOTIDE SEQUENCE</scope>
    <source>
        <strain evidence="16">F1-28</strain>
    </source>
</reference>
<evidence type="ECO:0000259" key="4">
    <source>
        <dbReference type="SMART" id="SM00479"/>
    </source>
</evidence>
<dbReference type="Pfam" id="PF00929">
    <property type="entry name" value="RNase_T"/>
    <property type="match status" value="1"/>
</dbReference>
<evidence type="ECO:0000313" key="13">
    <source>
        <dbReference type="EMBL" id="QJE27977.1"/>
    </source>
</evidence>
<dbReference type="Proteomes" id="UP000471216">
    <property type="component" value="Unassembled WGS sequence"/>
</dbReference>
<proteinExistence type="predicted"/>
<evidence type="ECO:0000256" key="2">
    <source>
        <dbReference type="ARBA" id="ARBA00022801"/>
    </source>
</evidence>
<dbReference type="GO" id="GO:0006259">
    <property type="term" value="P:DNA metabolic process"/>
    <property type="evidence" value="ECO:0007669"/>
    <property type="project" value="UniProtKB-ARBA"/>
</dbReference>
<feature type="domain" description="Exonuclease" evidence="4">
    <location>
        <begin position="2"/>
        <end position="191"/>
    </location>
</feature>
<dbReference type="SUPFAM" id="SSF53098">
    <property type="entry name" value="Ribonuclease H-like"/>
    <property type="match status" value="1"/>
</dbReference>
<evidence type="ECO:0000313" key="10">
    <source>
        <dbReference type="EMBL" id="MRY85868.1"/>
    </source>
</evidence>
<keyword evidence="1" id="KW-0540">Nuclease</keyword>
<dbReference type="EMBL" id="WKLT01000005">
    <property type="protein sequence ID" value="MRY57737.1"/>
    <property type="molecule type" value="Genomic_DNA"/>
</dbReference>
<dbReference type="EMBL" id="CP051672">
    <property type="protein sequence ID" value="QJE27977.1"/>
    <property type="molecule type" value="Genomic_DNA"/>
</dbReference>
<dbReference type="EMBL" id="VOHW01000001">
    <property type="protein sequence ID" value="TWV64263.1"/>
    <property type="molecule type" value="Genomic_DNA"/>
</dbReference>
<dbReference type="InterPro" id="IPR013520">
    <property type="entry name" value="Ribonucl_H"/>
</dbReference>
<dbReference type="Proteomes" id="UP000315827">
    <property type="component" value="Unassembled WGS sequence"/>
</dbReference>
<evidence type="ECO:0000313" key="23">
    <source>
        <dbReference type="Proteomes" id="UP000463337"/>
    </source>
</evidence>
<dbReference type="EMBL" id="JAJCNI010000003">
    <property type="protein sequence ID" value="MCB6516812.1"/>
    <property type="molecule type" value="Genomic_DNA"/>
</dbReference>
<dbReference type="EMBL" id="CZBM01000006">
    <property type="protein sequence ID" value="CUQ20893.1"/>
    <property type="molecule type" value="Genomic_DNA"/>
</dbReference>
<evidence type="ECO:0000256" key="3">
    <source>
        <dbReference type="ARBA" id="ARBA00022839"/>
    </source>
</evidence>
<evidence type="ECO:0000313" key="24">
    <source>
        <dbReference type="Proteomes" id="UP000471216"/>
    </source>
</evidence>
<evidence type="ECO:0000313" key="6">
    <source>
        <dbReference type="EMBL" id="CUQ20893.1"/>
    </source>
</evidence>
<dbReference type="Proteomes" id="UP001198806">
    <property type="component" value="Unassembled WGS sequence"/>
</dbReference>
<dbReference type="Proteomes" id="UP001211522">
    <property type="component" value="Unassembled WGS sequence"/>
</dbReference>
<dbReference type="EMBL" id="QSJN01000001">
    <property type="protein sequence ID" value="RHD77969.1"/>
    <property type="molecule type" value="Genomic_DNA"/>
</dbReference>
<evidence type="ECO:0000313" key="19">
    <source>
        <dbReference type="Proteomes" id="UP000284660"/>
    </source>
</evidence>
<dbReference type="EMBL" id="WKMW01000018">
    <property type="protein sequence ID" value="MRY85868.1"/>
    <property type="molecule type" value="Genomic_DNA"/>
</dbReference>